<dbReference type="EMBL" id="BPQR01000012">
    <property type="protein sequence ID" value="GJE05541.1"/>
    <property type="molecule type" value="Genomic_DNA"/>
</dbReference>
<gene>
    <name evidence="2" type="ORF">AOPFMNJM_0841</name>
</gene>
<dbReference type="Proteomes" id="UP001055102">
    <property type="component" value="Unassembled WGS sequence"/>
</dbReference>
<dbReference type="RefSeq" id="WP_238274228.1">
    <property type="nucleotide sequence ID" value="NZ_BPQR01000012.1"/>
</dbReference>
<reference evidence="2" key="1">
    <citation type="journal article" date="2021" name="Front. Microbiol.">
        <title>Comprehensive Comparative Genomics and Phenotyping of Methylobacterium Species.</title>
        <authorList>
            <person name="Alessa O."/>
            <person name="Ogura Y."/>
            <person name="Fujitani Y."/>
            <person name="Takami H."/>
            <person name="Hayashi T."/>
            <person name="Sahin N."/>
            <person name="Tani A."/>
        </authorList>
    </citation>
    <scope>NUCLEOTIDE SEQUENCE</scope>
    <source>
        <strain evidence="2">LMG 23639</strain>
    </source>
</reference>
<accession>A0ABQ4SV36</accession>
<keyword evidence="1" id="KW-0812">Transmembrane</keyword>
<organism evidence="2 3">
    <name type="scientific">Methylobacterium jeotgali</name>
    <dbReference type="NCBI Taxonomy" id="381630"/>
    <lineage>
        <taxon>Bacteria</taxon>
        <taxon>Pseudomonadati</taxon>
        <taxon>Pseudomonadota</taxon>
        <taxon>Alphaproteobacteria</taxon>
        <taxon>Hyphomicrobiales</taxon>
        <taxon>Methylobacteriaceae</taxon>
        <taxon>Methylobacterium</taxon>
    </lineage>
</organism>
<proteinExistence type="predicted"/>
<keyword evidence="3" id="KW-1185">Reference proteome</keyword>
<reference evidence="2" key="2">
    <citation type="submission" date="2021-08" db="EMBL/GenBank/DDBJ databases">
        <authorList>
            <person name="Tani A."/>
            <person name="Ola A."/>
            <person name="Ogura Y."/>
            <person name="Katsura K."/>
            <person name="Hayashi T."/>
        </authorList>
    </citation>
    <scope>NUCLEOTIDE SEQUENCE</scope>
    <source>
        <strain evidence="2">LMG 23639</strain>
    </source>
</reference>
<comment type="caution">
    <text evidence="2">The sequence shown here is derived from an EMBL/GenBank/DDBJ whole genome shotgun (WGS) entry which is preliminary data.</text>
</comment>
<evidence type="ECO:0000256" key="1">
    <source>
        <dbReference type="SAM" id="Phobius"/>
    </source>
</evidence>
<protein>
    <submittedName>
        <fullName evidence="2">Uncharacterized protein</fullName>
    </submittedName>
</protein>
<evidence type="ECO:0000313" key="3">
    <source>
        <dbReference type="Proteomes" id="UP001055102"/>
    </source>
</evidence>
<keyword evidence="1" id="KW-0472">Membrane</keyword>
<sequence>MAKWIPGAALFGLVCLMMLPAPGIWGVLIGGICALAIVVSAVMWVLDRMAGHIVNWREAANAKRLSAQRRRAVHAGSGMARKV</sequence>
<feature type="transmembrane region" description="Helical" evidence="1">
    <location>
        <begin position="23"/>
        <end position="46"/>
    </location>
</feature>
<name>A0ABQ4SV36_9HYPH</name>
<evidence type="ECO:0000313" key="2">
    <source>
        <dbReference type="EMBL" id="GJE05541.1"/>
    </source>
</evidence>
<keyword evidence="1" id="KW-1133">Transmembrane helix</keyword>